<dbReference type="InterPro" id="IPR002052">
    <property type="entry name" value="DNA_methylase_N6_adenine_CS"/>
</dbReference>
<dbReference type="PROSITE" id="PS00092">
    <property type="entry name" value="N6_MTASE"/>
    <property type="match status" value="1"/>
</dbReference>
<sequence length="437" mass="47815">MTIVPAVTYDRFAEMRDRRVAVAAATIGISTGSVPSEEQLAHLAWHVGVVEPSQLAPLLSRYPIPVTTARCTASHRQVPDPLQELLPLPHPLDYEWRFEPRTRALLADRCHDFARDSGAIALLGTPTLVPHFCGRTRDLLLVDSNAGVMSALDRADLLGTVERSLADLRSWSPPRAWAHRADVVVGDPPWYPDGFATFVHAAALLVRPGGTVLLCVPDVLTRPSAAPELQDVQALAKRVGLSLQHVQPRSLRYRTPFFEYRALHAAGVTLVPHDWRAGTLWQLTKRPVVAAPEPHADSLSAPLPLNCAENTEVALGNVRLRVLDLPSRASGKLAFDTLVPGDTLPSVSRRHSVRARANVWTSGNSVLTCPDSRLAATLLYQLGARTSPLTLRDATDTIVEFGIRHHIPLEDMRQAITKIDEIVTAEQAAYQTYCSGI</sequence>
<reference evidence="1 2" key="1">
    <citation type="submission" date="2018-10" db="EMBL/GenBank/DDBJ databases">
        <title>Genomic Encyclopedia of Archaeal and Bacterial Type Strains, Phase II (KMG-II): from individual species to whole genera.</title>
        <authorList>
            <person name="Goeker M."/>
        </authorList>
    </citation>
    <scope>NUCLEOTIDE SEQUENCE [LARGE SCALE GENOMIC DNA]</scope>
    <source>
        <strain evidence="1 2">DSM 43383</strain>
    </source>
</reference>
<dbReference type="Proteomes" id="UP000274601">
    <property type="component" value="Unassembled WGS sequence"/>
</dbReference>
<evidence type="ECO:0000313" key="1">
    <source>
        <dbReference type="EMBL" id="RKS78645.1"/>
    </source>
</evidence>
<proteinExistence type="predicted"/>
<organism evidence="1 2">
    <name type="scientific">Actinomadura pelletieri DSM 43383</name>
    <dbReference type="NCBI Taxonomy" id="1120940"/>
    <lineage>
        <taxon>Bacteria</taxon>
        <taxon>Bacillati</taxon>
        <taxon>Actinomycetota</taxon>
        <taxon>Actinomycetes</taxon>
        <taxon>Streptosporangiales</taxon>
        <taxon>Thermomonosporaceae</taxon>
        <taxon>Actinomadura</taxon>
    </lineage>
</organism>
<dbReference type="InterPro" id="IPR029063">
    <property type="entry name" value="SAM-dependent_MTases_sf"/>
</dbReference>
<gene>
    <name evidence="1" type="ORF">BZB76_0063</name>
</gene>
<evidence type="ECO:0000313" key="2">
    <source>
        <dbReference type="Proteomes" id="UP000274601"/>
    </source>
</evidence>
<dbReference type="GO" id="GO:0008168">
    <property type="term" value="F:methyltransferase activity"/>
    <property type="evidence" value="ECO:0007669"/>
    <property type="project" value="InterPro"/>
</dbReference>
<dbReference type="SUPFAM" id="SSF53335">
    <property type="entry name" value="S-adenosyl-L-methionine-dependent methyltransferases"/>
    <property type="match status" value="1"/>
</dbReference>
<dbReference type="EMBL" id="RBWU01000001">
    <property type="protein sequence ID" value="RKS78645.1"/>
    <property type="molecule type" value="Genomic_DNA"/>
</dbReference>
<accession>A0A495QWU0</accession>
<dbReference type="GO" id="GO:0003676">
    <property type="term" value="F:nucleic acid binding"/>
    <property type="evidence" value="ECO:0007669"/>
    <property type="project" value="InterPro"/>
</dbReference>
<name>A0A495QWU0_9ACTN</name>
<dbReference type="GO" id="GO:0032259">
    <property type="term" value="P:methylation"/>
    <property type="evidence" value="ECO:0007669"/>
    <property type="project" value="InterPro"/>
</dbReference>
<dbReference type="AlphaFoldDB" id="A0A495QWU0"/>
<keyword evidence="2" id="KW-1185">Reference proteome</keyword>
<comment type="caution">
    <text evidence="1">The sequence shown here is derived from an EMBL/GenBank/DDBJ whole genome shotgun (WGS) entry which is preliminary data.</text>
</comment>
<dbReference type="Gene3D" id="3.40.50.150">
    <property type="entry name" value="Vaccinia Virus protein VP39"/>
    <property type="match status" value="1"/>
</dbReference>
<protein>
    <recommendedName>
        <fullName evidence="3">N(4)-bis(aminopropyl)spermidine synthase C-terminal domain-containing protein</fullName>
    </recommendedName>
</protein>
<evidence type="ECO:0008006" key="3">
    <source>
        <dbReference type="Google" id="ProtNLM"/>
    </source>
</evidence>